<dbReference type="EMBL" id="QYZP01000002">
    <property type="protein sequence ID" value="RJN31975.1"/>
    <property type="molecule type" value="Genomic_DNA"/>
</dbReference>
<dbReference type="Pfam" id="PF07331">
    <property type="entry name" value="TctB"/>
    <property type="match status" value="1"/>
</dbReference>
<evidence type="ECO:0000313" key="3">
    <source>
        <dbReference type="EMBL" id="RJN31975.1"/>
    </source>
</evidence>
<keyword evidence="4" id="KW-1185">Reference proteome</keyword>
<comment type="caution">
    <text evidence="3">The sequence shown here is derived from an EMBL/GenBank/DDBJ whole genome shotgun (WGS) entry which is preliminary data.</text>
</comment>
<dbReference type="InterPro" id="IPR009936">
    <property type="entry name" value="DUF1468"/>
</dbReference>
<evidence type="ECO:0000256" key="1">
    <source>
        <dbReference type="SAM" id="Phobius"/>
    </source>
</evidence>
<reference evidence="3 4" key="1">
    <citation type="submission" date="2018-09" db="EMBL/GenBank/DDBJ databases">
        <title>Nesterenkonia natronophila sp. nov., an alkaliphilic actinobacteriume isolated from a soda lake, and emended description of the genus Nesterenkonia.</title>
        <authorList>
            <person name="Menes R.J."/>
            <person name="Iriarte A."/>
        </authorList>
    </citation>
    <scope>NUCLEOTIDE SEQUENCE [LARGE SCALE GENOMIC DNA]</scope>
    <source>
        <strain evidence="3 4">M8</strain>
    </source>
</reference>
<proteinExistence type="predicted"/>
<gene>
    <name evidence="3" type="ORF">D3250_07690</name>
</gene>
<keyword evidence="1" id="KW-1133">Transmembrane helix</keyword>
<evidence type="ECO:0000259" key="2">
    <source>
        <dbReference type="Pfam" id="PF07331"/>
    </source>
</evidence>
<feature type="transmembrane region" description="Helical" evidence="1">
    <location>
        <begin position="52"/>
        <end position="69"/>
    </location>
</feature>
<keyword evidence="1" id="KW-0472">Membrane</keyword>
<accession>A0A3A4FI36</accession>
<evidence type="ECO:0000313" key="4">
    <source>
        <dbReference type="Proteomes" id="UP000266615"/>
    </source>
</evidence>
<dbReference type="Proteomes" id="UP000266615">
    <property type="component" value="Unassembled WGS sequence"/>
</dbReference>
<protein>
    <submittedName>
        <fullName evidence="3">Tripartite tricarboxylate transporter TctB family protein</fullName>
    </submittedName>
</protein>
<dbReference type="RefSeq" id="WP_119902764.1">
    <property type="nucleotide sequence ID" value="NZ_QYZP01000002.1"/>
</dbReference>
<dbReference type="AlphaFoldDB" id="A0A3A4FI36"/>
<feature type="domain" description="DUF1468" evidence="2">
    <location>
        <begin position="16"/>
        <end position="164"/>
    </location>
</feature>
<name>A0A3A4FI36_9MICC</name>
<feature type="transmembrane region" description="Helical" evidence="1">
    <location>
        <begin position="136"/>
        <end position="155"/>
    </location>
</feature>
<sequence>MTTTPSNKVSTQDRLFAGVVVLLALVAYWQTLKFSAGYGLGSVNEPETYPRLLIFGLVALGILVALRPRRGVDEDEPRGVRAMLETVRERHAKPALVVALFVVYLLLLEPLGFVYASIFFLLSCQVVLMQKRSPKALLIVSVISVGLPFALEYIFTDVLRIFLP</sequence>
<keyword evidence="1" id="KW-0812">Transmembrane</keyword>
<organism evidence="3 4">
    <name type="scientific">Nesterenkonia natronophila</name>
    <dbReference type="NCBI Taxonomy" id="2174932"/>
    <lineage>
        <taxon>Bacteria</taxon>
        <taxon>Bacillati</taxon>
        <taxon>Actinomycetota</taxon>
        <taxon>Actinomycetes</taxon>
        <taxon>Micrococcales</taxon>
        <taxon>Micrococcaceae</taxon>
        <taxon>Nesterenkonia</taxon>
    </lineage>
</organism>
<feature type="transmembrane region" description="Helical" evidence="1">
    <location>
        <begin position="15"/>
        <end position="32"/>
    </location>
</feature>